<name>A0ABR4A973_9LECA</name>
<sequence>MRPKKISLEASKPAKARSVTSTGTTTLDVANTPGSADGPASGTRSQSHTQQDVFIDATVEPEEEL</sequence>
<dbReference type="EMBL" id="JBEFKJ010000019">
    <property type="protein sequence ID" value="KAL2040967.1"/>
    <property type="molecule type" value="Genomic_DNA"/>
</dbReference>
<feature type="region of interest" description="Disordered" evidence="1">
    <location>
        <begin position="1"/>
        <end position="65"/>
    </location>
</feature>
<organism evidence="2 3">
    <name type="scientific">Stereocaulon virgatum</name>
    <dbReference type="NCBI Taxonomy" id="373712"/>
    <lineage>
        <taxon>Eukaryota</taxon>
        <taxon>Fungi</taxon>
        <taxon>Dikarya</taxon>
        <taxon>Ascomycota</taxon>
        <taxon>Pezizomycotina</taxon>
        <taxon>Lecanoromycetes</taxon>
        <taxon>OSLEUM clade</taxon>
        <taxon>Lecanoromycetidae</taxon>
        <taxon>Lecanorales</taxon>
        <taxon>Lecanorineae</taxon>
        <taxon>Stereocaulaceae</taxon>
        <taxon>Stereocaulon</taxon>
    </lineage>
</organism>
<evidence type="ECO:0000313" key="3">
    <source>
        <dbReference type="Proteomes" id="UP001590950"/>
    </source>
</evidence>
<dbReference type="Proteomes" id="UP001590950">
    <property type="component" value="Unassembled WGS sequence"/>
</dbReference>
<proteinExistence type="predicted"/>
<feature type="compositionally biased region" description="Polar residues" evidence="1">
    <location>
        <begin position="18"/>
        <end position="34"/>
    </location>
</feature>
<feature type="compositionally biased region" description="Polar residues" evidence="1">
    <location>
        <begin position="42"/>
        <end position="52"/>
    </location>
</feature>
<keyword evidence="3" id="KW-1185">Reference proteome</keyword>
<protein>
    <submittedName>
        <fullName evidence="2">Uncharacterized protein</fullName>
    </submittedName>
</protein>
<comment type="caution">
    <text evidence="2">The sequence shown here is derived from an EMBL/GenBank/DDBJ whole genome shotgun (WGS) entry which is preliminary data.</text>
</comment>
<gene>
    <name evidence="2" type="ORF">N7G274_006425</name>
</gene>
<reference evidence="2 3" key="1">
    <citation type="submission" date="2024-09" db="EMBL/GenBank/DDBJ databases">
        <title>Rethinking Asexuality: The Enigmatic Case of Functional Sexual Genes in Lepraria (Stereocaulaceae).</title>
        <authorList>
            <person name="Doellman M."/>
            <person name="Sun Y."/>
            <person name="Barcenas-Pena A."/>
            <person name="Lumbsch H.T."/>
            <person name="Grewe F."/>
        </authorList>
    </citation>
    <scope>NUCLEOTIDE SEQUENCE [LARGE SCALE GENOMIC DNA]</scope>
    <source>
        <strain evidence="2 3">Mercado 3170</strain>
    </source>
</reference>
<evidence type="ECO:0000313" key="2">
    <source>
        <dbReference type="EMBL" id="KAL2040967.1"/>
    </source>
</evidence>
<evidence type="ECO:0000256" key="1">
    <source>
        <dbReference type="SAM" id="MobiDB-lite"/>
    </source>
</evidence>
<accession>A0ABR4A973</accession>